<dbReference type="Gramene" id="Pp3c6_24270V3.1">
    <property type="protein sequence ID" value="Pp3c6_24270V3.1"/>
    <property type="gene ID" value="Pp3c6_24270"/>
</dbReference>
<feature type="domain" description="SIS" evidence="2">
    <location>
        <begin position="34"/>
        <end position="196"/>
    </location>
</feature>
<dbReference type="OMA" id="YKTIQPM"/>
<dbReference type="EMBL" id="ABEU02000006">
    <property type="protein sequence ID" value="PNR53038.1"/>
    <property type="molecule type" value="Genomic_DNA"/>
</dbReference>
<evidence type="ECO:0000313" key="3">
    <source>
        <dbReference type="EMBL" id="PNR53038.1"/>
    </source>
</evidence>
<dbReference type="Gramene" id="Pp3c6_24270V3.5">
    <property type="protein sequence ID" value="Pp3c6_24270V3.5"/>
    <property type="gene ID" value="Pp3c6_24270"/>
</dbReference>
<reference evidence="3 5" key="2">
    <citation type="journal article" date="2018" name="Plant J.">
        <title>The Physcomitrella patens chromosome-scale assembly reveals moss genome structure and evolution.</title>
        <authorList>
            <person name="Lang D."/>
            <person name="Ullrich K.K."/>
            <person name="Murat F."/>
            <person name="Fuchs J."/>
            <person name="Jenkins J."/>
            <person name="Haas F.B."/>
            <person name="Piednoel M."/>
            <person name="Gundlach H."/>
            <person name="Van Bel M."/>
            <person name="Meyberg R."/>
            <person name="Vives C."/>
            <person name="Morata J."/>
            <person name="Symeonidi A."/>
            <person name="Hiss M."/>
            <person name="Muchero W."/>
            <person name="Kamisugi Y."/>
            <person name="Saleh O."/>
            <person name="Blanc G."/>
            <person name="Decker E.L."/>
            <person name="van Gessel N."/>
            <person name="Grimwood J."/>
            <person name="Hayes R.D."/>
            <person name="Graham S.W."/>
            <person name="Gunter L.E."/>
            <person name="McDaniel S.F."/>
            <person name="Hoernstein S.N.W."/>
            <person name="Larsson A."/>
            <person name="Li F.W."/>
            <person name="Perroud P.F."/>
            <person name="Phillips J."/>
            <person name="Ranjan P."/>
            <person name="Rokshar D.S."/>
            <person name="Rothfels C.J."/>
            <person name="Schneider L."/>
            <person name="Shu S."/>
            <person name="Stevenson D.W."/>
            <person name="Thummler F."/>
            <person name="Tillich M."/>
            <person name="Villarreal Aguilar J.C."/>
            <person name="Widiez T."/>
            <person name="Wong G.K."/>
            <person name="Wymore A."/>
            <person name="Zhang Y."/>
            <person name="Zimmer A.D."/>
            <person name="Quatrano R.S."/>
            <person name="Mayer K.F.X."/>
            <person name="Goodstein D."/>
            <person name="Casacuberta J.M."/>
            <person name="Vandepoele K."/>
            <person name="Reski R."/>
            <person name="Cuming A.C."/>
            <person name="Tuskan G.A."/>
            <person name="Maumus F."/>
            <person name="Salse J."/>
            <person name="Schmutz J."/>
            <person name="Rensing S.A."/>
        </authorList>
    </citation>
    <scope>NUCLEOTIDE SEQUENCE [LARGE SCALE GENOMIC DNA]</scope>
    <source>
        <strain evidence="4 5">cv. Gransden 2004</strain>
    </source>
</reference>
<dbReference type="GeneID" id="112283502"/>
<evidence type="ECO:0000313" key="4">
    <source>
        <dbReference type="EnsemblPlants" id="Pp3c6_24270V3.1"/>
    </source>
</evidence>
<evidence type="ECO:0000313" key="5">
    <source>
        <dbReference type="Proteomes" id="UP000006727"/>
    </source>
</evidence>
<name>A0A2K1KGY7_PHYPA</name>
<dbReference type="EnsemblPlants" id="Pp3c6_24270V3.4">
    <property type="protein sequence ID" value="Pp3c6_24270V3.4"/>
    <property type="gene ID" value="Pp3c6_24270"/>
</dbReference>
<dbReference type="Gramene" id="Pp3c6_24270V3.7">
    <property type="protein sequence ID" value="Pp3c6_24270V3.7"/>
    <property type="gene ID" value="Pp3c6_24270"/>
</dbReference>
<sequence>MAENVASMAAQVLGEIQRVFNSGENGVENSASNLVKEIAQSKEGKIVLHGVGREGLMMRAFTMRLYHLGLNAHCLGDMTCPPVGEGDLFIASAGPGSFSSIDALITTAKDAGARVAVVTAQPGGKAPSLAHRRIYLPAQTMADDEVAKGSDQSQTADVHDKQCEQEQILPMGSVYEGAMFILFEIAVFLLRRELGETLESMRARHTNLE</sequence>
<dbReference type="Gene3D" id="3.40.50.10490">
    <property type="entry name" value="Glucose-6-phosphate isomerase like protein, domain 1"/>
    <property type="match status" value="1"/>
</dbReference>
<keyword evidence="5" id="KW-1185">Reference proteome</keyword>
<dbReference type="Gramene" id="Pp3c6_24270V3.3">
    <property type="protein sequence ID" value="Pp3c6_24270V3.3"/>
    <property type="gene ID" value="Pp3c6_24270"/>
</dbReference>
<comment type="similarity">
    <text evidence="1">Belongs to the SIS family. PHI subfamily.</text>
</comment>
<gene>
    <name evidence="4" type="primary">LOC112283502</name>
    <name evidence="3" type="ORF">PHYPA_009413</name>
</gene>
<dbReference type="SUPFAM" id="SSF53697">
    <property type="entry name" value="SIS domain"/>
    <property type="match status" value="1"/>
</dbReference>
<evidence type="ECO:0000256" key="1">
    <source>
        <dbReference type="ARBA" id="ARBA00009235"/>
    </source>
</evidence>
<proteinExistence type="inferred from homology"/>
<dbReference type="EnsemblPlants" id="Pp3c6_24270V3.8">
    <property type="protein sequence ID" value="Pp3c6_24270V3.8"/>
    <property type="gene ID" value="Pp3c6_24270"/>
</dbReference>
<dbReference type="Gramene" id="Pp3c6_24270V3.6">
    <property type="protein sequence ID" value="Pp3c6_24270V3.6"/>
    <property type="gene ID" value="Pp3c6_24270"/>
</dbReference>
<dbReference type="EnsemblPlants" id="Pp3c6_24270V3.5">
    <property type="protein sequence ID" value="Pp3c6_24270V3.5"/>
    <property type="gene ID" value="Pp3c6_24270"/>
</dbReference>
<dbReference type="Gramene" id="Pp3c6_24270V3.8">
    <property type="protein sequence ID" value="Pp3c6_24270V3.8"/>
    <property type="gene ID" value="Pp3c6_24270"/>
</dbReference>
<dbReference type="EnsemblPlants" id="Pp3c6_24270V3.1">
    <property type="protein sequence ID" value="Pp3c6_24270V3.1"/>
    <property type="gene ID" value="Pp3c6_24270"/>
</dbReference>
<dbReference type="EnsemblPlants" id="Pp3c6_24270V3.6">
    <property type="protein sequence ID" value="Pp3c6_24270V3.6"/>
    <property type="gene ID" value="Pp3c6_24270"/>
</dbReference>
<dbReference type="OrthoDB" id="1915377at2759"/>
<dbReference type="STRING" id="3218.A0A2K1KGY7"/>
<dbReference type="InterPro" id="IPR001347">
    <property type="entry name" value="SIS_dom"/>
</dbReference>
<evidence type="ECO:0000259" key="2">
    <source>
        <dbReference type="PROSITE" id="PS51464"/>
    </source>
</evidence>
<dbReference type="RefSeq" id="XP_024378017.1">
    <property type="nucleotide sequence ID" value="XM_024522249.2"/>
</dbReference>
<dbReference type="PROSITE" id="PS51464">
    <property type="entry name" value="SIS"/>
    <property type="match status" value="1"/>
</dbReference>
<dbReference type="GO" id="GO:0097367">
    <property type="term" value="F:carbohydrate derivative binding"/>
    <property type="evidence" value="ECO:0007669"/>
    <property type="project" value="InterPro"/>
</dbReference>
<protein>
    <recommendedName>
        <fullName evidence="2">SIS domain-containing protein</fullName>
    </recommendedName>
</protein>
<dbReference type="GO" id="GO:0016853">
    <property type="term" value="F:isomerase activity"/>
    <property type="evidence" value="ECO:0007669"/>
    <property type="project" value="InterPro"/>
</dbReference>
<dbReference type="InterPro" id="IPR017552">
    <property type="entry name" value="PHI/rmpB"/>
</dbReference>
<organism evidence="3">
    <name type="scientific">Physcomitrium patens</name>
    <name type="common">Spreading-leaved earth moss</name>
    <name type="synonym">Physcomitrella patens</name>
    <dbReference type="NCBI Taxonomy" id="3218"/>
    <lineage>
        <taxon>Eukaryota</taxon>
        <taxon>Viridiplantae</taxon>
        <taxon>Streptophyta</taxon>
        <taxon>Embryophyta</taxon>
        <taxon>Bryophyta</taxon>
        <taxon>Bryophytina</taxon>
        <taxon>Bryopsida</taxon>
        <taxon>Funariidae</taxon>
        <taxon>Funariales</taxon>
        <taxon>Funariaceae</taxon>
        <taxon>Physcomitrium</taxon>
    </lineage>
</organism>
<dbReference type="PaxDb" id="3218-PP1S53_244V6.1"/>
<reference evidence="3 5" key="1">
    <citation type="journal article" date="2008" name="Science">
        <title>The Physcomitrella genome reveals evolutionary insights into the conquest of land by plants.</title>
        <authorList>
            <person name="Rensing S."/>
            <person name="Lang D."/>
            <person name="Zimmer A."/>
            <person name="Terry A."/>
            <person name="Salamov A."/>
            <person name="Shapiro H."/>
            <person name="Nishiyama T."/>
            <person name="Perroud P.-F."/>
            <person name="Lindquist E."/>
            <person name="Kamisugi Y."/>
            <person name="Tanahashi T."/>
            <person name="Sakakibara K."/>
            <person name="Fujita T."/>
            <person name="Oishi K."/>
            <person name="Shin-I T."/>
            <person name="Kuroki Y."/>
            <person name="Toyoda A."/>
            <person name="Suzuki Y."/>
            <person name="Hashimoto A."/>
            <person name="Yamaguchi K."/>
            <person name="Sugano A."/>
            <person name="Kohara Y."/>
            <person name="Fujiyama A."/>
            <person name="Anterola A."/>
            <person name="Aoki S."/>
            <person name="Ashton N."/>
            <person name="Barbazuk W.B."/>
            <person name="Barker E."/>
            <person name="Bennetzen J."/>
            <person name="Bezanilla M."/>
            <person name="Blankenship R."/>
            <person name="Cho S.H."/>
            <person name="Dutcher S."/>
            <person name="Estelle M."/>
            <person name="Fawcett J.A."/>
            <person name="Gundlach H."/>
            <person name="Hanada K."/>
            <person name="Heyl A."/>
            <person name="Hicks K.A."/>
            <person name="Hugh J."/>
            <person name="Lohr M."/>
            <person name="Mayer K."/>
            <person name="Melkozernov A."/>
            <person name="Murata T."/>
            <person name="Nelson D."/>
            <person name="Pils B."/>
            <person name="Prigge M."/>
            <person name="Reiss B."/>
            <person name="Renner T."/>
            <person name="Rombauts S."/>
            <person name="Rushton P."/>
            <person name="Sanderfoot A."/>
            <person name="Schween G."/>
            <person name="Shiu S.-H."/>
            <person name="Stueber K."/>
            <person name="Theodoulou F.L."/>
            <person name="Tu H."/>
            <person name="Van de Peer Y."/>
            <person name="Verrier P.J."/>
            <person name="Waters E."/>
            <person name="Wood A."/>
            <person name="Yang L."/>
            <person name="Cove D."/>
            <person name="Cuming A."/>
            <person name="Hasebe M."/>
            <person name="Lucas S."/>
            <person name="Mishler D.B."/>
            <person name="Reski R."/>
            <person name="Grigoriev I."/>
            <person name="Quatrano R.S."/>
            <person name="Boore J.L."/>
        </authorList>
    </citation>
    <scope>NUCLEOTIDE SEQUENCE [LARGE SCALE GENOMIC DNA]</scope>
    <source>
        <strain evidence="4 5">cv. Gransden 2004</strain>
    </source>
</reference>
<dbReference type="Gramene" id="Pp3c6_24270V3.4">
    <property type="protein sequence ID" value="Pp3c6_24270V3.4"/>
    <property type="gene ID" value="Pp3c6_24270"/>
</dbReference>
<dbReference type="GO" id="GO:1901135">
    <property type="term" value="P:carbohydrate derivative metabolic process"/>
    <property type="evidence" value="ECO:0007669"/>
    <property type="project" value="InterPro"/>
</dbReference>
<dbReference type="Gramene" id="Pp3c6_24270V3.2">
    <property type="protein sequence ID" value="Pp3c6_24270V3.2"/>
    <property type="gene ID" value="Pp3c6_24270"/>
</dbReference>
<accession>A0A2K1KGY7</accession>
<dbReference type="EnsemblPlants" id="Pp3c6_24270V3.7">
    <property type="protein sequence ID" value="Pp3c6_24270V3.7"/>
    <property type="gene ID" value="Pp3c6_24270"/>
</dbReference>
<dbReference type="AlphaFoldDB" id="A0A2K1KGY7"/>
<dbReference type="PANTHER" id="PTHR43443:SF1">
    <property type="entry name" value="3-HEXULOSE-6-PHOSPHATE ISOMERASE"/>
    <property type="match status" value="1"/>
</dbReference>
<dbReference type="PANTHER" id="PTHR43443">
    <property type="entry name" value="3-HEXULOSE-6-PHOSPHATE ISOMERASE"/>
    <property type="match status" value="1"/>
</dbReference>
<dbReference type="EnsemblPlants" id="Pp3c6_24270V3.2">
    <property type="protein sequence ID" value="Pp3c6_24270V3.2"/>
    <property type="gene ID" value="Pp3c6_24270"/>
</dbReference>
<dbReference type="InterPro" id="IPR046348">
    <property type="entry name" value="SIS_dom_sf"/>
</dbReference>
<reference evidence="4" key="3">
    <citation type="submission" date="2020-12" db="UniProtKB">
        <authorList>
            <consortium name="EnsemblPlants"/>
        </authorList>
    </citation>
    <scope>IDENTIFICATION</scope>
</reference>
<dbReference type="EnsemblPlants" id="Pp3c6_24270V3.3">
    <property type="protein sequence ID" value="Pp3c6_24270V3.3"/>
    <property type="gene ID" value="Pp3c6_24270"/>
</dbReference>
<dbReference type="Proteomes" id="UP000006727">
    <property type="component" value="Chromosome 6"/>
</dbReference>